<keyword evidence="3" id="KW-1185">Reference proteome</keyword>
<protein>
    <submittedName>
        <fullName evidence="2">Uncharacterized protein</fullName>
    </submittedName>
</protein>
<feature type="region of interest" description="Disordered" evidence="1">
    <location>
        <begin position="12"/>
        <end position="39"/>
    </location>
</feature>
<evidence type="ECO:0000313" key="2">
    <source>
        <dbReference type="EMBL" id="CAB1446643.1"/>
    </source>
</evidence>
<accession>A0A9N7VBY1</accession>
<proteinExistence type="predicted"/>
<gene>
    <name evidence="2" type="ORF">PLEPLA_LOCUS34367</name>
</gene>
<comment type="caution">
    <text evidence="2">The sequence shown here is derived from an EMBL/GenBank/DDBJ whole genome shotgun (WGS) entry which is preliminary data.</text>
</comment>
<sequence>MSTPAARCRLRGFIGSSGPTSESGRGVEGGKGSPGGPGGAEAVCSQTAAVAVSVCEDGVCPRAPPSLRDATTIKERSFPVYLYSSSINPMRNNLLSIVCCDLLCSSSPCPAQLWTQLLCTADSSPLSGLISRKKIVFVGGLPTHVSGGGEACVAGRLRRGHR</sequence>
<feature type="compositionally biased region" description="Gly residues" evidence="1">
    <location>
        <begin position="26"/>
        <end position="39"/>
    </location>
</feature>
<evidence type="ECO:0000313" key="3">
    <source>
        <dbReference type="Proteomes" id="UP001153269"/>
    </source>
</evidence>
<evidence type="ECO:0000256" key="1">
    <source>
        <dbReference type="SAM" id="MobiDB-lite"/>
    </source>
</evidence>
<dbReference type="Proteomes" id="UP001153269">
    <property type="component" value="Unassembled WGS sequence"/>
</dbReference>
<name>A0A9N7VBY1_PLEPL</name>
<dbReference type="AlphaFoldDB" id="A0A9N7VBY1"/>
<organism evidence="2 3">
    <name type="scientific">Pleuronectes platessa</name>
    <name type="common">European plaice</name>
    <dbReference type="NCBI Taxonomy" id="8262"/>
    <lineage>
        <taxon>Eukaryota</taxon>
        <taxon>Metazoa</taxon>
        <taxon>Chordata</taxon>
        <taxon>Craniata</taxon>
        <taxon>Vertebrata</taxon>
        <taxon>Euteleostomi</taxon>
        <taxon>Actinopterygii</taxon>
        <taxon>Neopterygii</taxon>
        <taxon>Teleostei</taxon>
        <taxon>Neoteleostei</taxon>
        <taxon>Acanthomorphata</taxon>
        <taxon>Carangaria</taxon>
        <taxon>Pleuronectiformes</taxon>
        <taxon>Pleuronectoidei</taxon>
        <taxon>Pleuronectidae</taxon>
        <taxon>Pleuronectes</taxon>
    </lineage>
</organism>
<reference evidence="2" key="1">
    <citation type="submission" date="2020-03" db="EMBL/GenBank/DDBJ databases">
        <authorList>
            <person name="Weist P."/>
        </authorList>
    </citation>
    <scope>NUCLEOTIDE SEQUENCE</scope>
</reference>
<dbReference type="EMBL" id="CADEAL010003923">
    <property type="protein sequence ID" value="CAB1446643.1"/>
    <property type="molecule type" value="Genomic_DNA"/>
</dbReference>